<keyword evidence="2" id="KW-1185">Reference proteome</keyword>
<gene>
    <name evidence="1" type="ORF">JOF57_005593</name>
</gene>
<accession>A0ABS5A1W2</accession>
<organism evidence="1 2">
    <name type="scientific">Mycolicibacterium lutetiense</name>
    <dbReference type="NCBI Taxonomy" id="1641992"/>
    <lineage>
        <taxon>Bacteria</taxon>
        <taxon>Bacillati</taxon>
        <taxon>Actinomycetota</taxon>
        <taxon>Actinomycetes</taxon>
        <taxon>Mycobacteriales</taxon>
        <taxon>Mycobacteriaceae</taxon>
        <taxon>Mycolicibacterium</taxon>
    </lineage>
</organism>
<evidence type="ECO:0000313" key="1">
    <source>
        <dbReference type="EMBL" id="MBP2455680.1"/>
    </source>
</evidence>
<reference evidence="1 2" key="1">
    <citation type="submission" date="2021-03" db="EMBL/GenBank/DDBJ databases">
        <title>Sequencing the genomes of 1000 actinobacteria strains.</title>
        <authorList>
            <person name="Klenk H.-P."/>
        </authorList>
    </citation>
    <scope>NUCLEOTIDE SEQUENCE [LARGE SCALE GENOMIC DNA]</scope>
    <source>
        <strain evidence="1 2">DSM 46713</strain>
    </source>
</reference>
<protein>
    <submittedName>
        <fullName evidence="1">Uncharacterized protein</fullName>
    </submittedName>
</protein>
<evidence type="ECO:0000313" key="2">
    <source>
        <dbReference type="Proteomes" id="UP000694460"/>
    </source>
</evidence>
<sequence length="31" mass="3669">MAAIEYYAQHGDCPICRGEFPEWVCDSMLFW</sequence>
<dbReference type="EMBL" id="JAGIOP010000002">
    <property type="protein sequence ID" value="MBP2455680.1"/>
    <property type="molecule type" value="Genomic_DNA"/>
</dbReference>
<name>A0ABS5A1W2_9MYCO</name>
<comment type="caution">
    <text evidence="1">The sequence shown here is derived from an EMBL/GenBank/DDBJ whole genome shotgun (WGS) entry which is preliminary data.</text>
</comment>
<proteinExistence type="predicted"/>
<dbReference type="Proteomes" id="UP000694460">
    <property type="component" value="Unassembled WGS sequence"/>
</dbReference>